<accession>A0AAE0N0N7</accession>
<keyword evidence="2" id="KW-0732">Signal</keyword>
<dbReference type="InterPro" id="IPR001810">
    <property type="entry name" value="F-box_dom"/>
</dbReference>
<protein>
    <recommendedName>
        <fullName evidence="3">F-box domain-containing protein</fullName>
    </recommendedName>
</protein>
<evidence type="ECO:0000256" key="2">
    <source>
        <dbReference type="SAM" id="SignalP"/>
    </source>
</evidence>
<dbReference type="AlphaFoldDB" id="A0AAE0N0N7"/>
<dbReference type="SUPFAM" id="SSF81383">
    <property type="entry name" value="F-box domain"/>
    <property type="match status" value="1"/>
</dbReference>
<feature type="chain" id="PRO_5042004225" description="F-box domain-containing protein" evidence="2">
    <location>
        <begin position="21"/>
        <end position="647"/>
    </location>
</feature>
<evidence type="ECO:0000313" key="4">
    <source>
        <dbReference type="EMBL" id="KAK3365129.1"/>
    </source>
</evidence>
<evidence type="ECO:0000259" key="3">
    <source>
        <dbReference type="Pfam" id="PF00646"/>
    </source>
</evidence>
<organism evidence="4 5">
    <name type="scientific">Lasiosphaeria ovina</name>
    <dbReference type="NCBI Taxonomy" id="92902"/>
    <lineage>
        <taxon>Eukaryota</taxon>
        <taxon>Fungi</taxon>
        <taxon>Dikarya</taxon>
        <taxon>Ascomycota</taxon>
        <taxon>Pezizomycotina</taxon>
        <taxon>Sordariomycetes</taxon>
        <taxon>Sordariomycetidae</taxon>
        <taxon>Sordariales</taxon>
        <taxon>Lasiosphaeriaceae</taxon>
        <taxon>Lasiosphaeria</taxon>
    </lineage>
</organism>
<comment type="caution">
    <text evidence="4">The sequence shown here is derived from an EMBL/GenBank/DDBJ whole genome shotgun (WGS) entry which is preliminary data.</text>
</comment>
<dbReference type="InterPro" id="IPR036047">
    <property type="entry name" value="F-box-like_dom_sf"/>
</dbReference>
<dbReference type="Proteomes" id="UP001287356">
    <property type="component" value="Unassembled WGS sequence"/>
</dbReference>
<sequence>MFSSLPFELICMIMSNLSLADTYTLCCTSVGFRLLLVNPEFAKQTLESKAPNSLEAQTAKKTGFYIFELMRLIKRHGAVSSVHPLSFITIPDAKTWIYKNRVLCYYTRGLLVIRDTDKPSRGETGIDIGAFPHSNFPPGSNMMLDQILYQSGGILITTFIDTLNQGRDFVVFDLRSDRSLTLQQPRIRCSNVFARCSSDFLCIGMCETTHQFVQPVWYLKGYDIRARRWVGDWFGLPEQMGTEIGLTTCFEVFDGYLYAISTAPWWEGVSFDIPLFPPNQETHYTGIRIPFNREGFQRENMEAFAVPRAAPEADTARPDWPFVRMFRHEETGRLKIVEGRLDYRVKSSTRRTYYTRRAYYTSDIVVEDEHDRSDPSQMAVWMKEKINFSESNEVAGWLKRCPASSASPTVHIDDSPADFFTLNAPRVRAYFPECQTFIDVVNGSQTCDRSCLRNVDVDNRLGYNCYCPPRFCLRGASQRFLVDRELQDSGSTLPEDGEPPLDSQSLAHSKHQRIRFWPRELDVDKPYPQLDRFNQALSQSSFAAISRGEWDERSIAYSLSPTGPEGLEKLVFMSFDLCGHPTGVETIRRIVGDIVALASSRGKGREEKEITEGHPISTGVAGELAEAASGLGRVSITDGSPLNGAVD</sequence>
<feature type="domain" description="F-box" evidence="3">
    <location>
        <begin position="2"/>
        <end position="41"/>
    </location>
</feature>
<feature type="signal peptide" evidence="2">
    <location>
        <begin position="1"/>
        <end position="20"/>
    </location>
</feature>
<reference evidence="4" key="2">
    <citation type="submission" date="2023-06" db="EMBL/GenBank/DDBJ databases">
        <authorList>
            <consortium name="Lawrence Berkeley National Laboratory"/>
            <person name="Haridas S."/>
            <person name="Hensen N."/>
            <person name="Bonometti L."/>
            <person name="Westerberg I."/>
            <person name="Brannstrom I.O."/>
            <person name="Guillou S."/>
            <person name="Cros-Aarteil S."/>
            <person name="Calhoun S."/>
            <person name="Kuo A."/>
            <person name="Mondo S."/>
            <person name="Pangilinan J."/>
            <person name="Riley R."/>
            <person name="Labutti K."/>
            <person name="Andreopoulos B."/>
            <person name="Lipzen A."/>
            <person name="Chen C."/>
            <person name="Yanf M."/>
            <person name="Daum C."/>
            <person name="Ng V."/>
            <person name="Clum A."/>
            <person name="Steindorff A."/>
            <person name="Ohm R."/>
            <person name="Martin F."/>
            <person name="Silar P."/>
            <person name="Natvig D."/>
            <person name="Lalanne C."/>
            <person name="Gautier V."/>
            <person name="Ament-Velasquez S.L."/>
            <person name="Kruys A."/>
            <person name="Hutchinson M.I."/>
            <person name="Powell A.J."/>
            <person name="Barry K."/>
            <person name="Miller A.N."/>
            <person name="Grigoriev I.V."/>
            <person name="Debuchy R."/>
            <person name="Gladieux P."/>
            <person name="Thoren M.H."/>
            <person name="Johannesson H."/>
        </authorList>
    </citation>
    <scope>NUCLEOTIDE SEQUENCE</scope>
    <source>
        <strain evidence="4">CBS 958.72</strain>
    </source>
</reference>
<keyword evidence="5" id="KW-1185">Reference proteome</keyword>
<proteinExistence type="predicted"/>
<evidence type="ECO:0000256" key="1">
    <source>
        <dbReference type="SAM" id="MobiDB-lite"/>
    </source>
</evidence>
<gene>
    <name evidence="4" type="ORF">B0T24DRAFT_424110</name>
</gene>
<evidence type="ECO:0000313" key="5">
    <source>
        <dbReference type="Proteomes" id="UP001287356"/>
    </source>
</evidence>
<dbReference type="Pfam" id="PF00646">
    <property type="entry name" value="F-box"/>
    <property type="match status" value="1"/>
</dbReference>
<name>A0AAE0N0N7_9PEZI</name>
<reference evidence="4" key="1">
    <citation type="journal article" date="2023" name="Mol. Phylogenet. Evol.">
        <title>Genome-scale phylogeny and comparative genomics of the fungal order Sordariales.</title>
        <authorList>
            <person name="Hensen N."/>
            <person name="Bonometti L."/>
            <person name="Westerberg I."/>
            <person name="Brannstrom I.O."/>
            <person name="Guillou S."/>
            <person name="Cros-Aarteil S."/>
            <person name="Calhoun S."/>
            <person name="Haridas S."/>
            <person name="Kuo A."/>
            <person name="Mondo S."/>
            <person name="Pangilinan J."/>
            <person name="Riley R."/>
            <person name="LaButti K."/>
            <person name="Andreopoulos B."/>
            <person name="Lipzen A."/>
            <person name="Chen C."/>
            <person name="Yan M."/>
            <person name="Daum C."/>
            <person name="Ng V."/>
            <person name="Clum A."/>
            <person name="Steindorff A."/>
            <person name="Ohm R.A."/>
            <person name="Martin F."/>
            <person name="Silar P."/>
            <person name="Natvig D.O."/>
            <person name="Lalanne C."/>
            <person name="Gautier V."/>
            <person name="Ament-Velasquez S.L."/>
            <person name="Kruys A."/>
            <person name="Hutchinson M.I."/>
            <person name="Powell A.J."/>
            <person name="Barry K."/>
            <person name="Miller A.N."/>
            <person name="Grigoriev I.V."/>
            <person name="Debuchy R."/>
            <person name="Gladieux P."/>
            <person name="Hiltunen Thoren M."/>
            <person name="Johannesson H."/>
        </authorList>
    </citation>
    <scope>NUCLEOTIDE SEQUENCE</scope>
    <source>
        <strain evidence="4">CBS 958.72</strain>
    </source>
</reference>
<feature type="region of interest" description="Disordered" evidence="1">
    <location>
        <begin position="489"/>
        <end position="508"/>
    </location>
</feature>
<dbReference type="EMBL" id="JAULSN010000009">
    <property type="protein sequence ID" value="KAK3365129.1"/>
    <property type="molecule type" value="Genomic_DNA"/>
</dbReference>